<sequence length="314" mass="34488">MAGTVVGRDGVDVVSQAEEGPRLAVAVVTMGNRPTEVDALLTSVAKQDVPPARIVIVGNGSPLPEFAERLGLPGEVTTIEVDENLGCPGGRNVGLRCLQEFGDVDVVVELDDDGLLIDGDVLRKVRDLYAADPRLGIVGFRIADENGETQRRHVPRVGASDPMRGGPVTGFLGGGHALSMPMLAEIGDWPAEFFFAHEETDMAWRAIDAGWTVRYEPELLLQHPKTSPARHAIYYRVTARNRVWLTRRRLPLPLIPVHLGIWILATLVRTRSVGGLKAWFGGFAEGLRQPGGERRPMRWRTVWRLTRLGRPPVI</sequence>
<dbReference type="InterPro" id="IPR001173">
    <property type="entry name" value="Glyco_trans_2-like"/>
</dbReference>
<keyword evidence="7" id="KW-1185">Reference proteome</keyword>
<keyword evidence="3" id="KW-0328">Glycosyltransferase</keyword>
<dbReference type="GO" id="GO:0016740">
    <property type="term" value="F:transferase activity"/>
    <property type="evidence" value="ECO:0007669"/>
    <property type="project" value="UniProtKB-KW"/>
</dbReference>
<protein>
    <submittedName>
        <fullName evidence="6">Glycosyl transferase</fullName>
    </submittedName>
</protein>
<dbReference type="InterPro" id="IPR029044">
    <property type="entry name" value="Nucleotide-diphossugar_trans"/>
</dbReference>
<proteinExistence type="inferred from homology"/>
<dbReference type="EMBL" id="CP026652">
    <property type="protein sequence ID" value="AVH57350.1"/>
    <property type="molecule type" value="Genomic_DNA"/>
</dbReference>
<evidence type="ECO:0000313" key="6">
    <source>
        <dbReference type="EMBL" id="AVH57350.1"/>
    </source>
</evidence>
<feature type="domain" description="Glycosyltransferase 2-like" evidence="5">
    <location>
        <begin position="27"/>
        <end position="157"/>
    </location>
</feature>
<evidence type="ECO:0000256" key="2">
    <source>
        <dbReference type="ARBA" id="ARBA00006739"/>
    </source>
</evidence>
<comment type="similarity">
    <text evidence="2">Belongs to the glycosyltransferase 2 family.</text>
</comment>
<organism evidence="6 7">
    <name type="scientific">Streptomyces dengpaensis</name>
    <dbReference type="NCBI Taxonomy" id="2049881"/>
    <lineage>
        <taxon>Bacteria</taxon>
        <taxon>Bacillati</taxon>
        <taxon>Actinomycetota</taxon>
        <taxon>Actinomycetes</taxon>
        <taxon>Kitasatosporales</taxon>
        <taxon>Streptomycetaceae</taxon>
        <taxon>Streptomyces</taxon>
    </lineage>
</organism>
<dbReference type="PANTHER" id="PTHR43179:SF12">
    <property type="entry name" value="GALACTOFURANOSYLTRANSFERASE GLFT2"/>
    <property type="match status" value="1"/>
</dbReference>
<dbReference type="Gene3D" id="3.90.550.10">
    <property type="entry name" value="Spore Coat Polysaccharide Biosynthesis Protein SpsA, Chain A"/>
    <property type="match status" value="1"/>
</dbReference>
<dbReference type="PANTHER" id="PTHR43179">
    <property type="entry name" value="RHAMNOSYLTRANSFERASE WBBL"/>
    <property type="match status" value="1"/>
</dbReference>
<comment type="pathway">
    <text evidence="1">Cell wall biogenesis; cell wall polysaccharide biosynthesis.</text>
</comment>
<evidence type="ECO:0000259" key="5">
    <source>
        <dbReference type="Pfam" id="PF00535"/>
    </source>
</evidence>
<evidence type="ECO:0000256" key="1">
    <source>
        <dbReference type="ARBA" id="ARBA00004776"/>
    </source>
</evidence>
<keyword evidence="4 6" id="KW-0808">Transferase</keyword>
<accession>A0ABN5I2P5</accession>
<gene>
    <name evidence="6" type="ORF">C4B68_17960</name>
</gene>
<evidence type="ECO:0000313" key="7">
    <source>
        <dbReference type="Proteomes" id="UP000238413"/>
    </source>
</evidence>
<evidence type="ECO:0000256" key="3">
    <source>
        <dbReference type="ARBA" id="ARBA00022676"/>
    </source>
</evidence>
<dbReference type="Proteomes" id="UP000238413">
    <property type="component" value="Chromosome"/>
</dbReference>
<dbReference type="Pfam" id="PF00535">
    <property type="entry name" value="Glycos_transf_2"/>
    <property type="match status" value="1"/>
</dbReference>
<evidence type="ECO:0000256" key="4">
    <source>
        <dbReference type="ARBA" id="ARBA00022679"/>
    </source>
</evidence>
<name>A0ABN5I2P5_9ACTN</name>
<dbReference type="SUPFAM" id="SSF53448">
    <property type="entry name" value="Nucleotide-diphospho-sugar transferases"/>
    <property type="match status" value="1"/>
</dbReference>
<reference evidence="6 7" key="1">
    <citation type="submission" date="2018-02" db="EMBL/GenBank/DDBJ databases">
        <title>Complete genome sequence of Streptomyces dengpaensis, the producer of angucyclines.</title>
        <authorList>
            <person name="Yumei L."/>
        </authorList>
    </citation>
    <scope>NUCLEOTIDE SEQUENCE [LARGE SCALE GENOMIC DNA]</scope>
    <source>
        <strain evidence="6 7">XZHG99</strain>
    </source>
</reference>